<feature type="signal peptide" evidence="2">
    <location>
        <begin position="1"/>
        <end position="26"/>
    </location>
</feature>
<dbReference type="GO" id="GO:0005975">
    <property type="term" value="P:carbohydrate metabolic process"/>
    <property type="evidence" value="ECO:0007669"/>
    <property type="project" value="UniProtKB-ARBA"/>
</dbReference>
<dbReference type="Gene3D" id="2.60.120.200">
    <property type="match status" value="1"/>
</dbReference>
<gene>
    <name evidence="4" type="ORF">GCM10010334_59560</name>
</gene>
<dbReference type="InterPro" id="IPR013783">
    <property type="entry name" value="Ig-like_fold"/>
</dbReference>
<dbReference type="SUPFAM" id="SSF49899">
    <property type="entry name" value="Concanavalin A-like lectins/glucanases"/>
    <property type="match status" value="1"/>
</dbReference>
<dbReference type="InterPro" id="IPR047589">
    <property type="entry name" value="DUF11_rpt"/>
</dbReference>
<protein>
    <recommendedName>
        <fullName evidence="3">DUF11 domain-containing protein</fullName>
    </recommendedName>
</protein>
<sequence>MTRRLPAAVVTGSLALSAFMSTPAFADTAAVDAKTVKAVKHDDGNPIADVAKKMAAKITAETKARMAKDNPVIAAAFAEMDRGAPGNDRVRNRTAQILVDQVRELAAQNPTAGIANKAAMASPFPVKETFSGASAPDWKLAGSAKLDGGWLQLTPAENDKKGVALLQKAFPSTQGFTVEFDYAAHGGTKFSDGHTGFDHYGDGFSAFLIDGAKDSEPGATGPGLGYSCAFCKPGDPRPAPREGVTGGYIGVGFDEYGNYAGDAAGNGHGTEPFGGYDNALGYSPDSVSVRGSGDKNTGFEYLTGTKPGAGIEGDRAAGKKVKLSYDGKGKLTVTLNGKVVIKDFDITKGKGQAALPSTLKLGFGASTGGATRNYEIRNVVIDAPADLGMVKTGTAKVKEGGKVSYTLTVTNKGPANAMGAMVADTVPAPVFGVTYKCAASMGAKCGAGSSGSGNKINAKVDVPVGGKVTFTITGTASRAGKVVNTAKVTPPPTVTDPNLKDNTSTTTTTVDKSDKPKPKPDGGGHKPGHGIK</sequence>
<evidence type="ECO:0000259" key="3">
    <source>
        <dbReference type="Pfam" id="PF01345"/>
    </source>
</evidence>
<feature type="compositionally biased region" description="Basic and acidic residues" evidence="1">
    <location>
        <begin position="511"/>
        <end position="524"/>
    </location>
</feature>
<evidence type="ECO:0000256" key="1">
    <source>
        <dbReference type="SAM" id="MobiDB-lite"/>
    </source>
</evidence>
<dbReference type="InterPro" id="IPR013320">
    <property type="entry name" value="ConA-like_dom_sf"/>
</dbReference>
<evidence type="ECO:0000256" key="2">
    <source>
        <dbReference type="SAM" id="SignalP"/>
    </source>
</evidence>
<dbReference type="Pfam" id="PF01345">
    <property type="entry name" value="DUF11"/>
    <property type="match status" value="1"/>
</dbReference>
<reference evidence="4" key="1">
    <citation type="journal article" date="2014" name="Int. J. Syst. Evol. Microbiol.">
        <title>Complete genome sequence of Corynebacterium casei LMG S-19264T (=DSM 44701T), isolated from a smear-ripened cheese.</title>
        <authorList>
            <consortium name="US DOE Joint Genome Institute (JGI-PGF)"/>
            <person name="Walter F."/>
            <person name="Albersmeier A."/>
            <person name="Kalinowski J."/>
            <person name="Ruckert C."/>
        </authorList>
    </citation>
    <scope>NUCLEOTIDE SEQUENCE</scope>
    <source>
        <strain evidence="4">JCM 4637</strain>
    </source>
</reference>
<feature type="domain" description="DUF11" evidence="3">
    <location>
        <begin position="386"/>
        <end position="507"/>
    </location>
</feature>
<comment type="caution">
    <text evidence="4">The sequence shown here is derived from an EMBL/GenBank/DDBJ whole genome shotgun (WGS) entry which is preliminary data.</text>
</comment>
<proteinExistence type="predicted"/>
<dbReference type="Proteomes" id="UP000638353">
    <property type="component" value="Unassembled WGS sequence"/>
</dbReference>
<name>A0A918X310_9ACTN</name>
<feature type="compositionally biased region" description="Low complexity" evidence="1">
    <location>
        <begin position="500"/>
        <end position="510"/>
    </location>
</feature>
<organism evidence="4 5">
    <name type="scientific">Streptomyces finlayi</name>
    <dbReference type="NCBI Taxonomy" id="67296"/>
    <lineage>
        <taxon>Bacteria</taxon>
        <taxon>Bacillati</taxon>
        <taxon>Actinomycetota</taxon>
        <taxon>Actinomycetes</taxon>
        <taxon>Kitasatosporales</taxon>
        <taxon>Streptomycetaceae</taxon>
        <taxon>Streptomyces</taxon>
    </lineage>
</organism>
<keyword evidence="2" id="KW-0732">Signal</keyword>
<dbReference type="NCBIfam" id="TIGR01451">
    <property type="entry name" value="B_ant_repeat"/>
    <property type="match status" value="1"/>
</dbReference>
<evidence type="ECO:0000313" key="4">
    <source>
        <dbReference type="EMBL" id="GHD07225.1"/>
    </source>
</evidence>
<dbReference type="Gene3D" id="2.60.40.10">
    <property type="entry name" value="Immunoglobulins"/>
    <property type="match status" value="1"/>
</dbReference>
<reference evidence="4" key="2">
    <citation type="submission" date="2020-09" db="EMBL/GenBank/DDBJ databases">
        <authorList>
            <person name="Sun Q."/>
            <person name="Ohkuma M."/>
        </authorList>
    </citation>
    <scope>NUCLEOTIDE SEQUENCE</scope>
    <source>
        <strain evidence="4">JCM 4637</strain>
    </source>
</reference>
<feature type="chain" id="PRO_5037702841" description="DUF11 domain-containing protein" evidence="2">
    <location>
        <begin position="27"/>
        <end position="532"/>
    </location>
</feature>
<accession>A0A918X310</accession>
<dbReference type="AlphaFoldDB" id="A0A918X310"/>
<evidence type="ECO:0000313" key="5">
    <source>
        <dbReference type="Proteomes" id="UP000638353"/>
    </source>
</evidence>
<feature type="region of interest" description="Disordered" evidence="1">
    <location>
        <begin position="483"/>
        <end position="532"/>
    </location>
</feature>
<dbReference type="InterPro" id="IPR001434">
    <property type="entry name" value="OmcB-like_DUF11"/>
</dbReference>
<dbReference type="EMBL" id="BMVC01000013">
    <property type="protein sequence ID" value="GHD07225.1"/>
    <property type="molecule type" value="Genomic_DNA"/>
</dbReference>